<dbReference type="EMBL" id="JAODZF010000006">
    <property type="protein sequence ID" value="MDH0142805.1"/>
    <property type="molecule type" value="Genomic_DNA"/>
</dbReference>
<dbReference type="AlphaFoldDB" id="A0AB73HZX1"/>
<comment type="caution">
    <text evidence="2">The sequence shown here is derived from an EMBL/GenBank/DDBJ whole genome shotgun (WGS) entry which is preliminary data.</text>
</comment>
<evidence type="ECO:0000256" key="1">
    <source>
        <dbReference type="SAM" id="MobiDB-lite"/>
    </source>
</evidence>
<protein>
    <submittedName>
        <fullName evidence="2">Transposase</fullName>
    </submittedName>
</protein>
<dbReference type="Proteomes" id="UP001158058">
    <property type="component" value="Unassembled WGS sequence"/>
</dbReference>
<accession>A0AB73HZX1</accession>
<evidence type="ECO:0000313" key="3">
    <source>
        <dbReference type="Proteomes" id="UP001158058"/>
    </source>
</evidence>
<feature type="compositionally biased region" description="Basic and acidic residues" evidence="1">
    <location>
        <begin position="624"/>
        <end position="637"/>
    </location>
</feature>
<dbReference type="RefSeq" id="WP_230013213.1">
    <property type="nucleotide sequence ID" value="NZ_JAODZF010000006.1"/>
</dbReference>
<gene>
    <name evidence="2" type="ORF">N7380_10780</name>
</gene>
<feature type="region of interest" description="Disordered" evidence="1">
    <location>
        <begin position="624"/>
        <end position="664"/>
    </location>
</feature>
<sequence>MMVGARIIAPEGYKQFEAGETYHLLRSDSHGNRVRFIWFINQDADVSAELITISKFDFEEALESGLLVESGRDDYPPWLGPVQNKSIPFLESRRHSQKEKYEQKVDRRYLVISDLVSRLDEILESDDPNPLINAHAKSYRPHQNAKRVRLWFYSYIVFGFNKWALMPPFYRIGKWDREKTTKKLGRPSPKGRKHGYPCTAEMKEKILTGFLKYKSPYRTQQQIYGAVMTGEFGCAVGKDARHFYHPEGKPFPSATQFKYWLRKVITPDALTRELKGAKKARTESGSVGSFSSRLMNLNQRVEFDGYYITEKLSGLTEGSAVESFCVVRAVCGLSGMVVGIGFAEGRESMDAYRMALFSMATDKVKFCELFGMTIKPEEWPSIGVSGGIVFDRGPGATYDVEPEIHWLGSIELTPTYSGQSKATVESSHPREKADLEQPTHFHSKLNFVQMARRELMQVLEDNSSSDASDRMTEEMFLSGFIPTPLNIWTYLDGRARNSSIGVPYVEAIRAFLVEHPVAIHKDAVYFYGRRYRSEELIETKVFDRAARGGSIRAKAYVLTMCVRHIWLELEGSIYELDFVRTASTLEGSIDISLSDLMEIDLNRREGAKELAYQRPAIHQHFNQRFKDETGEDRDGGQRKLGRPSKGGAAQRDTADYKRFIGKAK</sequence>
<evidence type="ECO:0000313" key="2">
    <source>
        <dbReference type="EMBL" id="MDH0142805.1"/>
    </source>
</evidence>
<organism evidence="2 3">
    <name type="scientific">Aquipseudomonas alcaligenes</name>
    <name type="common">Pseudomonas alcaligenes</name>
    <dbReference type="NCBI Taxonomy" id="43263"/>
    <lineage>
        <taxon>Bacteria</taxon>
        <taxon>Pseudomonadati</taxon>
        <taxon>Pseudomonadota</taxon>
        <taxon>Gammaproteobacteria</taxon>
        <taxon>Pseudomonadales</taxon>
        <taxon>Pseudomonadaceae</taxon>
        <taxon>Aquipseudomonas</taxon>
    </lineage>
</organism>
<proteinExistence type="predicted"/>
<name>A0AB73HZX1_AQUAC</name>
<reference evidence="2" key="1">
    <citation type="submission" date="2022-09" db="EMBL/GenBank/DDBJ databases">
        <title>Intensive care unit water sources are persistently colonized with multi-drug resistant bacteria and are the site of extensive horizontal gene transfer of antibiotic resistance genes.</title>
        <authorList>
            <person name="Diorio-Toth L."/>
        </authorList>
    </citation>
    <scope>NUCLEOTIDE SEQUENCE</scope>
    <source>
        <strain evidence="2">GD04146</strain>
    </source>
</reference>